<proteinExistence type="predicted"/>
<dbReference type="EMBL" id="VSSQ01062604">
    <property type="protein sequence ID" value="MPN15749.1"/>
    <property type="molecule type" value="Genomic_DNA"/>
</dbReference>
<evidence type="ECO:0000313" key="1">
    <source>
        <dbReference type="EMBL" id="MPN15749.1"/>
    </source>
</evidence>
<reference evidence="1" key="1">
    <citation type="submission" date="2019-08" db="EMBL/GenBank/DDBJ databases">
        <authorList>
            <person name="Kucharzyk K."/>
            <person name="Murdoch R.W."/>
            <person name="Higgins S."/>
            <person name="Loffler F."/>
        </authorList>
    </citation>
    <scope>NUCLEOTIDE SEQUENCE</scope>
</reference>
<sequence length="183" mass="20353">MGQPVQFPCIIRGVGRCHRRAAERAVPRDFAAAGGGGEPQGNVGPPGPDCHAAAVCMPIHRDGVGCRVRRQIRRSTAGHGLPFRRIPVKLPATESVQQRPQGNISHAALQIIHRFQHRAVHLHRHRLNRRGRNGGASRQRCGQQPCHDFPFHHPDRPFCTGPQAVKQASGRRVFRFCGNFYKK</sequence>
<accession>A0A645FQT4</accession>
<protein>
    <submittedName>
        <fullName evidence="1">Uncharacterized protein</fullName>
    </submittedName>
</protein>
<name>A0A645FQT4_9ZZZZ</name>
<organism evidence="1">
    <name type="scientific">bioreactor metagenome</name>
    <dbReference type="NCBI Taxonomy" id="1076179"/>
    <lineage>
        <taxon>unclassified sequences</taxon>
        <taxon>metagenomes</taxon>
        <taxon>ecological metagenomes</taxon>
    </lineage>
</organism>
<dbReference type="AlphaFoldDB" id="A0A645FQT4"/>
<comment type="caution">
    <text evidence="1">The sequence shown here is derived from an EMBL/GenBank/DDBJ whole genome shotgun (WGS) entry which is preliminary data.</text>
</comment>
<gene>
    <name evidence="1" type="ORF">SDC9_163084</name>
</gene>